<feature type="compositionally biased region" description="Polar residues" evidence="1">
    <location>
        <begin position="165"/>
        <end position="182"/>
    </location>
</feature>
<feature type="compositionally biased region" description="Low complexity" evidence="1">
    <location>
        <begin position="932"/>
        <end position="952"/>
    </location>
</feature>
<comment type="caution">
    <text evidence="3">The sequence shown here is derived from an EMBL/GenBank/DDBJ whole genome shotgun (WGS) entry which is preliminary data.</text>
</comment>
<protein>
    <recommendedName>
        <fullName evidence="2">SAM domain-containing protein</fullName>
    </recommendedName>
</protein>
<gene>
    <name evidence="3" type="ORF">RRG08_054887</name>
</gene>
<evidence type="ECO:0000313" key="4">
    <source>
        <dbReference type="Proteomes" id="UP001283361"/>
    </source>
</evidence>
<feature type="compositionally biased region" description="Low complexity" evidence="1">
    <location>
        <begin position="530"/>
        <end position="543"/>
    </location>
</feature>
<feature type="compositionally biased region" description="Polar residues" evidence="1">
    <location>
        <begin position="345"/>
        <end position="358"/>
    </location>
</feature>
<name>A0AAE1A5X0_9GAST</name>
<dbReference type="AlphaFoldDB" id="A0AAE1A5X0"/>
<feature type="compositionally biased region" description="Basic and acidic residues" evidence="1">
    <location>
        <begin position="270"/>
        <end position="302"/>
    </location>
</feature>
<feature type="compositionally biased region" description="Basic and acidic residues" evidence="1">
    <location>
        <begin position="322"/>
        <end position="335"/>
    </location>
</feature>
<dbReference type="Pfam" id="PF00536">
    <property type="entry name" value="SAM_1"/>
    <property type="match status" value="1"/>
</dbReference>
<feature type="compositionally biased region" description="Low complexity" evidence="1">
    <location>
        <begin position="428"/>
        <end position="444"/>
    </location>
</feature>
<proteinExistence type="predicted"/>
<feature type="compositionally biased region" description="Polar residues" evidence="1">
    <location>
        <begin position="390"/>
        <end position="405"/>
    </location>
</feature>
<feature type="compositionally biased region" description="Low complexity" evidence="1">
    <location>
        <begin position="492"/>
        <end position="506"/>
    </location>
</feature>
<feature type="compositionally biased region" description="Basic and acidic residues" evidence="1">
    <location>
        <begin position="359"/>
        <end position="384"/>
    </location>
</feature>
<organism evidence="3 4">
    <name type="scientific">Elysia crispata</name>
    <name type="common">lettuce slug</name>
    <dbReference type="NCBI Taxonomy" id="231223"/>
    <lineage>
        <taxon>Eukaryota</taxon>
        <taxon>Metazoa</taxon>
        <taxon>Spiralia</taxon>
        <taxon>Lophotrochozoa</taxon>
        <taxon>Mollusca</taxon>
        <taxon>Gastropoda</taxon>
        <taxon>Heterobranchia</taxon>
        <taxon>Euthyneura</taxon>
        <taxon>Panpulmonata</taxon>
        <taxon>Sacoglossa</taxon>
        <taxon>Placobranchoidea</taxon>
        <taxon>Plakobranchidae</taxon>
        <taxon>Elysia</taxon>
    </lineage>
</organism>
<evidence type="ECO:0000259" key="2">
    <source>
        <dbReference type="PROSITE" id="PS50105"/>
    </source>
</evidence>
<reference evidence="3" key="1">
    <citation type="journal article" date="2023" name="G3 (Bethesda)">
        <title>A reference genome for the long-term kleptoplast-retaining sea slug Elysia crispata morphotype clarki.</title>
        <authorList>
            <person name="Eastman K.E."/>
            <person name="Pendleton A.L."/>
            <person name="Shaikh M.A."/>
            <person name="Suttiyut T."/>
            <person name="Ogas R."/>
            <person name="Tomko P."/>
            <person name="Gavelis G."/>
            <person name="Widhalm J.R."/>
            <person name="Wisecaver J.H."/>
        </authorList>
    </citation>
    <scope>NUCLEOTIDE SEQUENCE</scope>
    <source>
        <strain evidence="3">ECLA1</strain>
    </source>
</reference>
<dbReference type="PROSITE" id="PS50105">
    <property type="entry name" value="SAM_DOMAIN"/>
    <property type="match status" value="1"/>
</dbReference>
<dbReference type="Gene3D" id="1.10.150.50">
    <property type="entry name" value="Transcription Factor, Ets-1"/>
    <property type="match status" value="1"/>
</dbReference>
<feature type="compositionally biased region" description="Polar residues" evidence="1">
    <location>
        <begin position="417"/>
        <end position="426"/>
    </location>
</feature>
<dbReference type="InterPro" id="IPR001660">
    <property type="entry name" value="SAM"/>
</dbReference>
<dbReference type="SUPFAM" id="SSF47769">
    <property type="entry name" value="SAM/Pointed domain"/>
    <property type="match status" value="1"/>
</dbReference>
<dbReference type="Proteomes" id="UP001283361">
    <property type="component" value="Unassembled WGS sequence"/>
</dbReference>
<evidence type="ECO:0000256" key="1">
    <source>
        <dbReference type="SAM" id="MobiDB-lite"/>
    </source>
</evidence>
<feature type="region of interest" description="Disordered" evidence="1">
    <location>
        <begin position="921"/>
        <end position="952"/>
    </location>
</feature>
<dbReference type="EMBL" id="JAWDGP010002623">
    <property type="protein sequence ID" value="KAK3781548.1"/>
    <property type="molecule type" value="Genomic_DNA"/>
</dbReference>
<dbReference type="SMART" id="SM00454">
    <property type="entry name" value="SAM"/>
    <property type="match status" value="1"/>
</dbReference>
<feature type="region of interest" description="Disordered" evidence="1">
    <location>
        <begin position="465"/>
        <end position="717"/>
    </location>
</feature>
<feature type="compositionally biased region" description="Low complexity" evidence="1">
    <location>
        <begin position="193"/>
        <end position="210"/>
    </location>
</feature>
<feature type="domain" description="SAM" evidence="2">
    <location>
        <begin position="1027"/>
        <end position="1073"/>
    </location>
</feature>
<keyword evidence="4" id="KW-1185">Reference proteome</keyword>
<feature type="compositionally biased region" description="Basic and acidic residues" evidence="1">
    <location>
        <begin position="589"/>
        <end position="611"/>
    </location>
</feature>
<feature type="compositionally biased region" description="Polar residues" evidence="1">
    <location>
        <begin position="516"/>
        <end position="529"/>
    </location>
</feature>
<sequence>MGTRGLVLSSARKTIMDGWVILSCERDRAGLRVNAASVSATRKGEKRRIPNGDRKPRKLSGGGNAGNGNSSGHAGTGVGAGAFRPVGGTPTVASHLASPGGATAKPEAKRSGGDKQLKIATAGATQSPDQSPAKNAVLSQEDLKSQASAYLDSFNMLGAHKLKPATSTPLRPLELTTSSSSADAGACELTPQSQHSPELSSPASSTSSHSGLCSPAAPSLPKPQSPSSGDRNVCGADEIAEADAAPCSPDKTLDLSTNALDCHKKGNTTTDEKSHMESSKLLLDDDKNLEDGEVVPTEKLETADSDVSSADEDSDDDEEDVEMKQDPITKEKSENMEQEEAVSEKVTSAKDNSVAGNDNSKEDPIPIDDSESKKEDDKDNKSSDVKAVPITSQTLTASSNSQTPAKQHHPYGISAILGSSFSSDSPAPTVTPSMSDSSSTAVMSGVCSHPLSVSVSSNNVKSEHIWIPPTLSPTNTGALKGQLQRSSDHHSNNNNNNNNANSSSNSCKVNAKSLPPSFSTPHPQSKAQPSSENSSIKVESSNNPNHNTHPFQKSHDTLQGPNVSPGKEQQLLAGQHGAKSSVTNSDKAVPVRRDYNALSKPERVGERERETAITTSINTNHLSSISDKTSAIRDKDKEERQKQRAKEERNRKDREREERRERERREEKETERRRHEEKERRVPQSEPVKQDGVSAAAPGLAGNPSSDPSRRPPGGLADAAAFSDYMRVLAAGHGHAMVPPGPNYMPSLYGLRPQDTAAAYSQLLHPMSMYGPAATAAAGGLPKDAASSLLFPGTAGALAGFGPSPFASLHPLLAARSQYGGAGASLLDYQRSLAAASSSSSSAPTSNSTSPYAAWPAAAYPYLLPDLMAASSPQAAAAAAAGIKRHSSEMEAAMELNAKRMRLEGRPPEFTSPWDYFAAAAAASQHHHHQQQQHQQQQQQQHQQQQQQQRAAAAFGHPALSCGLESTSSFDKNSAEYLRKRYMEYAASNPHAAAYLSALPDYARTMSVYGQVAAICPEHRDQDIRLWSVEDVCKFLTTLEGCGIYSEHFREQRVDGRILSLLSSEHLVKTLGMKLGPALLLAEAVAKRLQELTKMASCEACRAATLSSMQAMQALHPMMSLPL</sequence>
<feature type="compositionally biased region" description="Polar residues" evidence="1">
    <location>
        <begin position="612"/>
        <end position="629"/>
    </location>
</feature>
<accession>A0AAE1A5X0</accession>
<feature type="region of interest" description="Disordered" evidence="1">
    <location>
        <begin position="164"/>
        <end position="444"/>
    </location>
</feature>
<feature type="compositionally biased region" description="Polar residues" evidence="1">
    <location>
        <begin position="544"/>
        <end position="562"/>
    </location>
</feature>
<feature type="region of interest" description="Disordered" evidence="1">
    <location>
        <begin position="37"/>
        <end position="114"/>
    </location>
</feature>
<feature type="compositionally biased region" description="Basic and acidic residues" evidence="1">
    <location>
        <begin position="630"/>
        <end position="683"/>
    </location>
</feature>
<dbReference type="InterPro" id="IPR013761">
    <property type="entry name" value="SAM/pointed_sf"/>
</dbReference>
<feature type="compositionally biased region" description="Acidic residues" evidence="1">
    <location>
        <begin position="309"/>
        <end position="321"/>
    </location>
</feature>
<evidence type="ECO:0000313" key="3">
    <source>
        <dbReference type="EMBL" id="KAK3781548.1"/>
    </source>
</evidence>